<gene>
    <name evidence="1" type="ORF">MYCIT1_LOCUS29146</name>
</gene>
<comment type="caution">
    <text evidence="1">The sequence shown here is derived from an EMBL/GenBank/DDBJ whole genome shotgun (WGS) entry which is preliminary data.</text>
</comment>
<dbReference type="AlphaFoldDB" id="A0AAD2Q5R4"/>
<organism evidence="1 2">
    <name type="scientific">Mycena citricolor</name>
    <dbReference type="NCBI Taxonomy" id="2018698"/>
    <lineage>
        <taxon>Eukaryota</taxon>
        <taxon>Fungi</taxon>
        <taxon>Dikarya</taxon>
        <taxon>Basidiomycota</taxon>
        <taxon>Agaricomycotina</taxon>
        <taxon>Agaricomycetes</taxon>
        <taxon>Agaricomycetidae</taxon>
        <taxon>Agaricales</taxon>
        <taxon>Marasmiineae</taxon>
        <taxon>Mycenaceae</taxon>
        <taxon>Mycena</taxon>
    </lineage>
</organism>
<evidence type="ECO:0000313" key="2">
    <source>
        <dbReference type="Proteomes" id="UP001295794"/>
    </source>
</evidence>
<feature type="non-terminal residue" evidence="1">
    <location>
        <position position="129"/>
    </location>
</feature>
<protein>
    <submittedName>
        <fullName evidence="1">Uncharacterized protein</fullName>
    </submittedName>
</protein>
<reference evidence="1" key="1">
    <citation type="submission" date="2023-11" db="EMBL/GenBank/DDBJ databases">
        <authorList>
            <person name="De Vega J J."/>
            <person name="De Vega J J."/>
        </authorList>
    </citation>
    <scope>NUCLEOTIDE SEQUENCE</scope>
</reference>
<proteinExistence type="predicted"/>
<name>A0AAD2Q5R4_9AGAR</name>
<evidence type="ECO:0000313" key="1">
    <source>
        <dbReference type="EMBL" id="CAK5279248.1"/>
    </source>
</evidence>
<dbReference type="Proteomes" id="UP001295794">
    <property type="component" value="Unassembled WGS sequence"/>
</dbReference>
<dbReference type="EMBL" id="CAVNYO010000435">
    <property type="protein sequence ID" value="CAK5279248.1"/>
    <property type="molecule type" value="Genomic_DNA"/>
</dbReference>
<accession>A0AAD2Q5R4</accession>
<keyword evidence="2" id="KW-1185">Reference proteome</keyword>
<sequence>TFLLPPQAVQAPCSEADLPGCHGRIIRANESDHMHQIPALSENIACHAEHVTEFSFRIAQTRYQTDPNLFSYVKQPALGPFLPVRCASLSGERMRRAVMKTTIPPSRRPVYTSAFRTSLDTVAIFSWTV</sequence>